<keyword evidence="1" id="KW-0813">Transport</keyword>
<dbReference type="InterPro" id="IPR027417">
    <property type="entry name" value="P-loop_NTPase"/>
</dbReference>
<dbReference type="PANTHER" id="PTHR24220:SF659">
    <property type="entry name" value="TRANSPORTER, PUTATIVE-RELATED"/>
    <property type="match status" value="1"/>
</dbReference>
<dbReference type="InterPro" id="IPR017911">
    <property type="entry name" value="MacB-like_ATP-bd"/>
</dbReference>
<dbReference type="EMBL" id="CAKMMW010000006">
    <property type="protein sequence ID" value="CAH1204236.1"/>
    <property type="molecule type" value="Genomic_DNA"/>
</dbReference>
<dbReference type="Proteomes" id="UP000838821">
    <property type="component" value="Unassembled WGS sequence"/>
</dbReference>
<feature type="domain" description="ABC transporter" evidence="4">
    <location>
        <begin position="23"/>
        <end position="246"/>
    </location>
</feature>
<organism evidence="5 6">
    <name type="scientific">Paenibacillus allorhizoplanae</name>
    <dbReference type="NCBI Taxonomy" id="2905648"/>
    <lineage>
        <taxon>Bacteria</taxon>
        <taxon>Bacillati</taxon>
        <taxon>Bacillota</taxon>
        <taxon>Bacilli</taxon>
        <taxon>Bacillales</taxon>
        <taxon>Paenibacillaceae</taxon>
        <taxon>Paenibacillus</taxon>
    </lineage>
</organism>
<dbReference type="SMART" id="SM00382">
    <property type="entry name" value="AAA"/>
    <property type="match status" value="1"/>
</dbReference>
<evidence type="ECO:0000313" key="6">
    <source>
        <dbReference type="Proteomes" id="UP000838821"/>
    </source>
</evidence>
<keyword evidence="6" id="KW-1185">Reference proteome</keyword>
<sequence>MGSSFPVSSFLLESNGSEGLQMISLQGISKSFELHGQRLPILQVTQWHIQKGERIALMGASGCGKSTLLHLLSGVITADRGEIWVAGRPVHLLTESKRDHFRAENIGYIFQDFHLIASLTVRQNIELIMPRTGTKQERRKKLDQWLERVGLQDRGHHLPSQLSRGQQQRAAIVRALITKPPLLLADEPTGSLDWDTASEMMTLLLDICRDEQLTLLTVTHDRHIADMFPKRVYMQELNELLRSVSV</sequence>
<dbReference type="GO" id="GO:0005524">
    <property type="term" value="F:ATP binding"/>
    <property type="evidence" value="ECO:0007669"/>
    <property type="project" value="UniProtKB-KW"/>
</dbReference>
<dbReference type="Pfam" id="PF00005">
    <property type="entry name" value="ABC_tran"/>
    <property type="match status" value="1"/>
</dbReference>
<dbReference type="CDD" id="cd03255">
    <property type="entry name" value="ABC_MJ0796_LolCDE_FtsE"/>
    <property type="match status" value="1"/>
</dbReference>
<keyword evidence="2" id="KW-0547">Nucleotide-binding</keyword>
<proteinExistence type="predicted"/>
<protein>
    <submittedName>
        <fullName evidence="5">ABC transporter ATP-binding protein YtrE</fullName>
    </submittedName>
</protein>
<evidence type="ECO:0000313" key="5">
    <source>
        <dbReference type="EMBL" id="CAH1204236.1"/>
    </source>
</evidence>
<name>A0ABM9C5W6_9BACL</name>
<keyword evidence="3 5" id="KW-0067">ATP-binding</keyword>
<evidence type="ECO:0000256" key="3">
    <source>
        <dbReference type="ARBA" id="ARBA00022840"/>
    </source>
</evidence>
<evidence type="ECO:0000256" key="2">
    <source>
        <dbReference type="ARBA" id="ARBA00022741"/>
    </source>
</evidence>
<dbReference type="InterPro" id="IPR015854">
    <property type="entry name" value="ABC_transpr_LolD-like"/>
</dbReference>
<comment type="caution">
    <text evidence="5">The sequence shown here is derived from an EMBL/GenBank/DDBJ whole genome shotgun (WGS) entry which is preliminary data.</text>
</comment>
<gene>
    <name evidence="5" type="primary">ytrE</name>
    <name evidence="5" type="ORF">PAECIP111891_02454</name>
</gene>
<dbReference type="InterPro" id="IPR003593">
    <property type="entry name" value="AAA+_ATPase"/>
</dbReference>
<dbReference type="SUPFAM" id="SSF52540">
    <property type="entry name" value="P-loop containing nucleoside triphosphate hydrolases"/>
    <property type="match status" value="1"/>
</dbReference>
<evidence type="ECO:0000259" key="4">
    <source>
        <dbReference type="PROSITE" id="PS50893"/>
    </source>
</evidence>
<dbReference type="PANTHER" id="PTHR24220">
    <property type="entry name" value="IMPORT ATP-BINDING PROTEIN"/>
    <property type="match status" value="1"/>
</dbReference>
<dbReference type="Gene3D" id="3.40.50.300">
    <property type="entry name" value="P-loop containing nucleotide triphosphate hydrolases"/>
    <property type="match status" value="1"/>
</dbReference>
<dbReference type="InterPro" id="IPR003439">
    <property type="entry name" value="ABC_transporter-like_ATP-bd"/>
</dbReference>
<reference evidence="5" key="1">
    <citation type="submission" date="2022-01" db="EMBL/GenBank/DDBJ databases">
        <authorList>
            <person name="Criscuolo A."/>
        </authorList>
    </citation>
    <scope>NUCLEOTIDE SEQUENCE</scope>
    <source>
        <strain evidence="5">CIP111891</strain>
    </source>
</reference>
<dbReference type="PROSITE" id="PS50893">
    <property type="entry name" value="ABC_TRANSPORTER_2"/>
    <property type="match status" value="1"/>
</dbReference>
<accession>A0ABM9C5W6</accession>
<evidence type="ECO:0000256" key="1">
    <source>
        <dbReference type="ARBA" id="ARBA00022448"/>
    </source>
</evidence>